<keyword evidence="1" id="KW-0175">Coiled coil</keyword>
<feature type="coiled-coil region" evidence="1">
    <location>
        <begin position="695"/>
        <end position="767"/>
    </location>
</feature>
<evidence type="ECO:0000313" key="3">
    <source>
        <dbReference type="EMBL" id="GGC43682.1"/>
    </source>
</evidence>
<dbReference type="RefSeq" id="WP_229664153.1">
    <property type="nucleotide sequence ID" value="NZ_BMJG01000011.1"/>
</dbReference>
<sequence length="1192" mass="131972">MTEALFPLDAAFVADQARARGANRPDVGSQWRLSEIQIANWGTFDADIHRIPVSHKGHLITGPSGSGKSSLLDGIAAVLTPDKWLRFNVAAQTAGARLDQRSLVSYVRGAWTRTADSEEDRVVSKYLRPRATWSGVILRYDNGSDKPLSLARLFFIKGSGTKTTDLSDACVLERADLDLSDLQHYARSGLETRKLKADHPDAVVTSNGHHGKFYARMRKTFGMADESALQLLHKTQSAKSLDSLDRLFRDHMLESPVTFDLAETAVAQFGDLKDAHDHVVELRKQRDHLLQLREAASRFETANDIAAKSIALSEALLPYQKRRELDILRADLSALTRQIVELEVTADRAKRDFDAAVDEYDLARRATLELGGSEAEHLQQRIDTAETERRAIAERWSGLARQLEQAGIEHAPTTAAEFAELQAQIASNLDDDTQVAGPSHADHDRFSQARAKVRELEGEIESLRRSGSTVPNNLMTIRSELAAGTGLSEKALPFAAELIEVDPDEARWTGAIERVLRPMALTVLVRSENLSAVRTWVDSHRIRGRFVFEEIPRSVPSPRPVGSEKSLVNKVNVSDTGFGDWVRTTLSERFDFACVDHPDELDDHPRAVTVKGQVKTSRTRYEKDDRRAIDDRSQWVLGDREAKLEALVESLKEAQSELAAAEQVVAAADAETAQAHRRRGILAGIREQSWRDVDRDGAAEKVATLERQLAELEDADGDLQQAIGAERESKAVKDAAETAKNEADYALRRANEESTGLRSNLTRIEDDVNSGRVAEVEGHLGEQLDERFRKIQRSIKRENLAEVGQQVSQVLQEEKDRAQADASRSGQSVTRLAAEFKAAWPSVSSQLTAEVDDRRAYLSMLDEILAHGLPDHENRFRDLLQLRSRDLIGELLNEIHAAPREIEDRVAPINSSLLRSQFDEDRYLRLKVKTRRSETVNAFIADLRLVASGSWGEDDMETAERKYDTLAEVMRRFASSEHVDKVWKTQCLDTRLHVSFLAEEIDDHGRAHATYDSGAAMSGGQQQKLVIFCLAAALRYQLADPDEAISKYGTIILDEAFDKADTRYTRMALDIFIEFGFHMVLATPQKLLQTIEPYVGAATSIENPSRQKTLTSTMVWDETELDGAGAESVSESVSESESIAGAGEESSSAGADTEAEGSDGAGGADGSEKAAGSDSIRVAGEVELEFEESDAR</sequence>
<comment type="caution">
    <text evidence="3">The sequence shown here is derived from an EMBL/GenBank/DDBJ whole genome shotgun (WGS) entry which is preliminary data.</text>
</comment>
<evidence type="ECO:0000256" key="2">
    <source>
        <dbReference type="SAM" id="MobiDB-lite"/>
    </source>
</evidence>
<evidence type="ECO:0000256" key="1">
    <source>
        <dbReference type="SAM" id="Coils"/>
    </source>
</evidence>
<feature type="coiled-coil region" evidence="1">
    <location>
        <begin position="637"/>
        <end position="671"/>
    </location>
</feature>
<dbReference type="Pfam" id="PF13555">
    <property type="entry name" value="AAA_29"/>
    <property type="match status" value="1"/>
</dbReference>
<evidence type="ECO:0000313" key="4">
    <source>
        <dbReference type="Proteomes" id="UP000632322"/>
    </source>
</evidence>
<dbReference type="InterPro" id="IPR027417">
    <property type="entry name" value="P-loop_NTPase"/>
</dbReference>
<feature type="coiled-coil region" evidence="1">
    <location>
        <begin position="325"/>
        <end position="395"/>
    </location>
</feature>
<feature type="region of interest" description="Disordered" evidence="2">
    <location>
        <begin position="1122"/>
        <end position="1192"/>
    </location>
</feature>
<feature type="compositionally biased region" description="Acidic residues" evidence="2">
    <location>
        <begin position="1182"/>
        <end position="1192"/>
    </location>
</feature>
<protein>
    <submittedName>
        <fullName evidence="3">DNA repair ATPase</fullName>
    </submittedName>
</protein>
<dbReference type="EMBL" id="BMJG01000011">
    <property type="protein sequence ID" value="GGC43682.1"/>
    <property type="molecule type" value="Genomic_DNA"/>
</dbReference>
<dbReference type="Gene3D" id="3.40.50.300">
    <property type="entry name" value="P-loop containing nucleotide triphosphate hydrolases"/>
    <property type="match status" value="1"/>
</dbReference>
<reference evidence="4" key="1">
    <citation type="journal article" date="2019" name="Int. J. Syst. Evol. Microbiol.">
        <title>The Global Catalogue of Microorganisms (GCM) 10K type strain sequencing project: providing services to taxonomists for standard genome sequencing and annotation.</title>
        <authorList>
            <consortium name="The Broad Institute Genomics Platform"/>
            <consortium name="The Broad Institute Genome Sequencing Center for Infectious Disease"/>
            <person name="Wu L."/>
            <person name="Ma J."/>
        </authorList>
    </citation>
    <scope>NUCLEOTIDE SEQUENCE [LARGE SCALE GENOMIC DNA]</scope>
    <source>
        <strain evidence="4">CGMCC 1.15472</strain>
    </source>
</reference>
<organism evidence="3 4">
    <name type="scientific">Brevibacterium sediminis</name>
    <dbReference type="NCBI Taxonomy" id="1857024"/>
    <lineage>
        <taxon>Bacteria</taxon>
        <taxon>Bacillati</taxon>
        <taxon>Actinomycetota</taxon>
        <taxon>Actinomycetes</taxon>
        <taxon>Micrococcales</taxon>
        <taxon>Brevibacteriaceae</taxon>
        <taxon>Brevibacterium</taxon>
    </lineage>
</organism>
<dbReference type="SUPFAM" id="SSF52540">
    <property type="entry name" value="P-loop containing nucleoside triphosphate hydrolases"/>
    <property type="match status" value="1"/>
</dbReference>
<dbReference type="CDD" id="cd00267">
    <property type="entry name" value="ABC_ATPase"/>
    <property type="match status" value="1"/>
</dbReference>
<keyword evidence="4" id="KW-1185">Reference proteome</keyword>
<name>A0ABQ1MP03_9MICO</name>
<gene>
    <name evidence="3" type="ORF">GCM10010974_27560</name>
</gene>
<dbReference type="Proteomes" id="UP000632322">
    <property type="component" value="Unassembled WGS sequence"/>
</dbReference>
<proteinExistence type="predicted"/>
<accession>A0ABQ1MP03</accession>
<feature type="compositionally biased region" description="Low complexity" evidence="2">
    <location>
        <begin position="1123"/>
        <end position="1152"/>
    </location>
</feature>
<dbReference type="Pfam" id="PF13558">
    <property type="entry name" value="SbcC_Walker_B"/>
    <property type="match status" value="1"/>
</dbReference>